<evidence type="ECO:0000313" key="2">
    <source>
        <dbReference type="Proteomes" id="UP000886501"/>
    </source>
</evidence>
<dbReference type="EMBL" id="MU117969">
    <property type="protein sequence ID" value="KAF9652397.1"/>
    <property type="molecule type" value="Genomic_DNA"/>
</dbReference>
<name>A0ACB6ZRZ1_THEGA</name>
<organism evidence="1 2">
    <name type="scientific">Thelephora ganbajun</name>
    <name type="common">Ganba fungus</name>
    <dbReference type="NCBI Taxonomy" id="370292"/>
    <lineage>
        <taxon>Eukaryota</taxon>
        <taxon>Fungi</taxon>
        <taxon>Dikarya</taxon>
        <taxon>Basidiomycota</taxon>
        <taxon>Agaricomycotina</taxon>
        <taxon>Agaricomycetes</taxon>
        <taxon>Thelephorales</taxon>
        <taxon>Thelephoraceae</taxon>
        <taxon>Thelephora</taxon>
    </lineage>
</organism>
<accession>A0ACB6ZRZ1</accession>
<reference evidence="1" key="2">
    <citation type="journal article" date="2020" name="Nat. Commun.">
        <title>Large-scale genome sequencing of mycorrhizal fungi provides insights into the early evolution of symbiotic traits.</title>
        <authorList>
            <person name="Miyauchi S."/>
            <person name="Kiss E."/>
            <person name="Kuo A."/>
            <person name="Drula E."/>
            <person name="Kohler A."/>
            <person name="Sanchez-Garcia M."/>
            <person name="Morin E."/>
            <person name="Andreopoulos B."/>
            <person name="Barry K.W."/>
            <person name="Bonito G."/>
            <person name="Buee M."/>
            <person name="Carver A."/>
            <person name="Chen C."/>
            <person name="Cichocki N."/>
            <person name="Clum A."/>
            <person name="Culley D."/>
            <person name="Crous P.W."/>
            <person name="Fauchery L."/>
            <person name="Girlanda M."/>
            <person name="Hayes R.D."/>
            <person name="Keri Z."/>
            <person name="LaButti K."/>
            <person name="Lipzen A."/>
            <person name="Lombard V."/>
            <person name="Magnuson J."/>
            <person name="Maillard F."/>
            <person name="Murat C."/>
            <person name="Nolan M."/>
            <person name="Ohm R.A."/>
            <person name="Pangilinan J."/>
            <person name="Pereira M.F."/>
            <person name="Perotto S."/>
            <person name="Peter M."/>
            <person name="Pfister S."/>
            <person name="Riley R."/>
            <person name="Sitrit Y."/>
            <person name="Stielow J.B."/>
            <person name="Szollosi G."/>
            <person name="Zifcakova L."/>
            <person name="Stursova M."/>
            <person name="Spatafora J.W."/>
            <person name="Tedersoo L."/>
            <person name="Vaario L.M."/>
            <person name="Yamada A."/>
            <person name="Yan M."/>
            <person name="Wang P."/>
            <person name="Xu J."/>
            <person name="Bruns T."/>
            <person name="Baldrian P."/>
            <person name="Vilgalys R."/>
            <person name="Dunand C."/>
            <person name="Henrissat B."/>
            <person name="Grigoriev I.V."/>
            <person name="Hibbett D."/>
            <person name="Nagy L.G."/>
            <person name="Martin F.M."/>
        </authorList>
    </citation>
    <scope>NUCLEOTIDE SEQUENCE</scope>
    <source>
        <strain evidence="1">P2</strain>
    </source>
</reference>
<gene>
    <name evidence="1" type="ORF">BDM02DRAFT_3153817</name>
</gene>
<comment type="caution">
    <text evidence="1">The sequence shown here is derived from an EMBL/GenBank/DDBJ whole genome shotgun (WGS) entry which is preliminary data.</text>
</comment>
<protein>
    <submittedName>
        <fullName evidence="1">Ribosome recycling factor</fullName>
    </submittedName>
</protein>
<reference evidence="1" key="1">
    <citation type="submission" date="2019-10" db="EMBL/GenBank/DDBJ databases">
        <authorList>
            <consortium name="DOE Joint Genome Institute"/>
            <person name="Kuo A."/>
            <person name="Miyauchi S."/>
            <person name="Kiss E."/>
            <person name="Drula E."/>
            <person name="Kohler A."/>
            <person name="Sanchez-Garcia M."/>
            <person name="Andreopoulos B."/>
            <person name="Barry K.W."/>
            <person name="Bonito G."/>
            <person name="Buee M."/>
            <person name="Carver A."/>
            <person name="Chen C."/>
            <person name="Cichocki N."/>
            <person name="Clum A."/>
            <person name="Culley D."/>
            <person name="Crous P.W."/>
            <person name="Fauchery L."/>
            <person name="Girlanda M."/>
            <person name="Hayes R."/>
            <person name="Keri Z."/>
            <person name="Labutti K."/>
            <person name="Lipzen A."/>
            <person name="Lombard V."/>
            <person name="Magnuson J."/>
            <person name="Maillard F."/>
            <person name="Morin E."/>
            <person name="Murat C."/>
            <person name="Nolan M."/>
            <person name="Ohm R."/>
            <person name="Pangilinan J."/>
            <person name="Pereira M."/>
            <person name="Perotto S."/>
            <person name="Peter M."/>
            <person name="Riley R."/>
            <person name="Sitrit Y."/>
            <person name="Stielow B."/>
            <person name="Szollosi G."/>
            <person name="Zifcakova L."/>
            <person name="Stursova M."/>
            <person name="Spatafora J.W."/>
            <person name="Tedersoo L."/>
            <person name="Vaario L.-M."/>
            <person name="Yamada A."/>
            <person name="Yan M."/>
            <person name="Wang P."/>
            <person name="Xu J."/>
            <person name="Bruns T."/>
            <person name="Baldrian P."/>
            <person name="Vilgalys R."/>
            <person name="Henrissat B."/>
            <person name="Grigoriev I.V."/>
            <person name="Hibbett D."/>
            <person name="Nagy L.G."/>
            <person name="Martin F.M."/>
        </authorList>
    </citation>
    <scope>NUCLEOTIDE SEQUENCE</scope>
    <source>
        <strain evidence="1">P2</strain>
    </source>
</reference>
<evidence type="ECO:0000313" key="1">
    <source>
        <dbReference type="EMBL" id="KAF9652397.1"/>
    </source>
</evidence>
<keyword evidence="2" id="KW-1185">Reference proteome</keyword>
<sequence length="233" mass="26026">MRDAQPLEKQYSSKSQSKATKAQLKSSKFGGQKHGTVTTDQLLPGSQLRISETALGEYRKCEEKMVAAVEWYRKEVAKMENRVSGRVTPEILAPVLVKIPGRGANGVRIEEVATIGVKDGSVLVVTVFEDSSLHHVETALYEAKIAGVVPQRVDARTIRIPIPKPTVETRNSLQTVAQREAEDTRVQLRKHHQASVKKGKFGKHSVELEEFQKLTDRYIAEVDKIPAMMKKQK</sequence>
<proteinExistence type="predicted"/>
<dbReference type="Proteomes" id="UP000886501">
    <property type="component" value="Unassembled WGS sequence"/>
</dbReference>